<evidence type="ECO:0000256" key="1">
    <source>
        <dbReference type="ARBA" id="ARBA00010838"/>
    </source>
</evidence>
<dbReference type="InterPro" id="IPR021109">
    <property type="entry name" value="Peptidase_aspartic_dom_sf"/>
</dbReference>
<evidence type="ECO:0000313" key="7">
    <source>
        <dbReference type="Proteomes" id="UP000245207"/>
    </source>
</evidence>
<feature type="compositionally biased region" description="Polar residues" evidence="4">
    <location>
        <begin position="303"/>
        <end position="317"/>
    </location>
</feature>
<evidence type="ECO:0000256" key="3">
    <source>
        <dbReference type="ARBA" id="ARBA00023295"/>
    </source>
</evidence>
<dbReference type="Gene3D" id="2.40.70.10">
    <property type="entry name" value="Acid Proteases"/>
    <property type="match status" value="1"/>
</dbReference>
<dbReference type="Pfam" id="PF03732">
    <property type="entry name" value="Retrotrans_gag"/>
    <property type="match status" value="1"/>
</dbReference>
<gene>
    <name evidence="6" type="ORF">CTI12_AA195860</name>
</gene>
<protein>
    <recommendedName>
        <fullName evidence="5">Retrotransposon gag domain-containing protein</fullName>
    </recommendedName>
</protein>
<dbReference type="InterPro" id="IPR001360">
    <property type="entry name" value="Glyco_hydro_1"/>
</dbReference>
<sequence length="802" mass="91602">MLRNDILAFQQRQGETLCEAWTRFKDLLKKVPHHGIDLWLQVQIFYDHINLPTRQTIDQAAGGKLRDLSAEQSWDLLEDLALYDNESWNDPRDLNKTVKAISLPSNNSSTSDRRIIELEDQVKFLMKSYEAPKPSSQVNKITSSCELCSGPHDTRDCMELPEQAFADYASSRTDGAGDKWYTFKPEPNPYGDSYNPSWKNHPNLRWKPNQNAPQNNSSNPPNRFQPNGSNSNRTFNNNPSNNYGSTNNFEGLMSNFMASQEARIAKFTSEFNQQQLEMTNKIDNLLKALNNQVLSPPHKDARNTNSGPQVKDPSSSKQVHFVNVVTIKPIPKNEIDSEHKEEVKTNEDEVKEVEVDKEAKISGVEEVDDEEDYFNRLPTKEERAYHKDLFDDPETPYFLGNPIIKTGDPSNINIPCNIGHLHVWKAYIDLKSPINIMTRAHYNLIMKKQLGLRTFPSTGWISNFVGRVRGLHVYIGNFTYITDFVIVEDIRPVVDACLTQVVFGKPFVEASKMNYDPSLGIVRFKDETDDVAYQMPCKIEQYRLLSNIEKEHKQAVYYRNDKDRSRGVDYVMSRIFGFYKECLQLGLEYKTKPEDDLENVTIDGVTVVVDNVFELVDYWVTFNEPHVLCMLTYCAGAWPGSHPDMLETATSALPTGIFLSVVLLKPIVGVAHHVSFMRPYGLFDVAAVSLANSMSLFPFLDDIAEKMDFIGINYYGQGVRVLGYLFWTTSDNWEWADGYGPKFGIVAVDRFNDLARVVTSGKITRQDRGKAWYELQKAAREKKTRPFYRAINKNGLMYSGVP</sequence>
<feature type="domain" description="Retrotransposon gag" evidence="5">
    <location>
        <begin position="2"/>
        <end position="47"/>
    </location>
</feature>
<dbReference type="OrthoDB" id="65569at2759"/>
<organism evidence="6 7">
    <name type="scientific">Artemisia annua</name>
    <name type="common">Sweet wormwood</name>
    <dbReference type="NCBI Taxonomy" id="35608"/>
    <lineage>
        <taxon>Eukaryota</taxon>
        <taxon>Viridiplantae</taxon>
        <taxon>Streptophyta</taxon>
        <taxon>Embryophyta</taxon>
        <taxon>Tracheophyta</taxon>
        <taxon>Spermatophyta</taxon>
        <taxon>Magnoliopsida</taxon>
        <taxon>eudicotyledons</taxon>
        <taxon>Gunneridae</taxon>
        <taxon>Pentapetalae</taxon>
        <taxon>asterids</taxon>
        <taxon>campanulids</taxon>
        <taxon>Asterales</taxon>
        <taxon>Asteraceae</taxon>
        <taxon>Asteroideae</taxon>
        <taxon>Anthemideae</taxon>
        <taxon>Artemisiinae</taxon>
        <taxon>Artemisia</taxon>
    </lineage>
</organism>
<keyword evidence="7" id="KW-1185">Reference proteome</keyword>
<dbReference type="Proteomes" id="UP000245207">
    <property type="component" value="Unassembled WGS sequence"/>
</dbReference>
<keyword evidence="2" id="KW-0378">Hydrolase</keyword>
<feature type="region of interest" description="Disordered" evidence="4">
    <location>
        <begin position="192"/>
        <end position="247"/>
    </location>
</feature>
<proteinExistence type="inferred from homology"/>
<name>A0A2U1P4L2_ARTAN</name>
<evidence type="ECO:0000259" key="5">
    <source>
        <dbReference type="Pfam" id="PF03732"/>
    </source>
</evidence>
<dbReference type="SUPFAM" id="SSF51445">
    <property type="entry name" value="(Trans)glycosidases"/>
    <property type="match status" value="1"/>
</dbReference>
<keyword evidence="3" id="KW-0326">Glycosidase</keyword>
<evidence type="ECO:0000256" key="2">
    <source>
        <dbReference type="ARBA" id="ARBA00022801"/>
    </source>
</evidence>
<dbReference type="GO" id="GO:0008422">
    <property type="term" value="F:beta-glucosidase activity"/>
    <property type="evidence" value="ECO:0007669"/>
    <property type="project" value="TreeGrafter"/>
</dbReference>
<reference evidence="6 7" key="1">
    <citation type="journal article" date="2018" name="Mol. Plant">
        <title>The genome of Artemisia annua provides insight into the evolution of Asteraceae family and artemisinin biosynthesis.</title>
        <authorList>
            <person name="Shen Q."/>
            <person name="Zhang L."/>
            <person name="Liao Z."/>
            <person name="Wang S."/>
            <person name="Yan T."/>
            <person name="Shi P."/>
            <person name="Liu M."/>
            <person name="Fu X."/>
            <person name="Pan Q."/>
            <person name="Wang Y."/>
            <person name="Lv Z."/>
            <person name="Lu X."/>
            <person name="Zhang F."/>
            <person name="Jiang W."/>
            <person name="Ma Y."/>
            <person name="Chen M."/>
            <person name="Hao X."/>
            <person name="Li L."/>
            <person name="Tang Y."/>
            <person name="Lv G."/>
            <person name="Zhou Y."/>
            <person name="Sun X."/>
            <person name="Brodelius P.E."/>
            <person name="Rose J.K.C."/>
            <person name="Tang K."/>
        </authorList>
    </citation>
    <scope>NUCLEOTIDE SEQUENCE [LARGE SCALE GENOMIC DNA]</scope>
    <source>
        <strain evidence="7">cv. Huhao1</strain>
        <tissue evidence="6">Leaf</tissue>
    </source>
</reference>
<dbReference type="Gene3D" id="3.20.20.80">
    <property type="entry name" value="Glycosidases"/>
    <property type="match status" value="2"/>
</dbReference>
<dbReference type="PANTHER" id="PTHR10353">
    <property type="entry name" value="GLYCOSYL HYDROLASE"/>
    <property type="match status" value="1"/>
</dbReference>
<dbReference type="InterPro" id="IPR017853">
    <property type="entry name" value="GH"/>
</dbReference>
<dbReference type="PANTHER" id="PTHR10353:SF209">
    <property type="entry name" value="GALACTOLIPID GALACTOSYLTRANSFERASE SFR2, CHLOROPLASTIC"/>
    <property type="match status" value="1"/>
</dbReference>
<accession>A0A2U1P4L2</accession>
<feature type="compositionally biased region" description="Low complexity" evidence="4">
    <location>
        <begin position="208"/>
        <end position="247"/>
    </location>
</feature>
<comment type="similarity">
    <text evidence="1">Belongs to the glycosyl hydrolase 1 family.</text>
</comment>
<dbReference type="EMBL" id="PKPP01001700">
    <property type="protein sequence ID" value="PWA80617.1"/>
    <property type="molecule type" value="Genomic_DNA"/>
</dbReference>
<comment type="caution">
    <text evidence="6">The sequence shown here is derived from an EMBL/GenBank/DDBJ whole genome shotgun (WGS) entry which is preliminary data.</text>
</comment>
<dbReference type="InterPro" id="IPR005162">
    <property type="entry name" value="Retrotrans_gag_dom"/>
</dbReference>
<dbReference type="AlphaFoldDB" id="A0A2U1P4L2"/>
<dbReference type="GO" id="GO:0005975">
    <property type="term" value="P:carbohydrate metabolic process"/>
    <property type="evidence" value="ECO:0007669"/>
    <property type="project" value="InterPro"/>
</dbReference>
<dbReference type="STRING" id="35608.A0A2U1P4L2"/>
<dbReference type="Pfam" id="PF00232">
    <property type="entry name" value="Glyco_hydro_1"/>
    <property type="match status" value="1"/>
</dbReference>
<feature type="region of interest" description="Disordered" evidence="4">
    <location>
        <begin position="295"/>
        <end position="317"/>
    </location>
</feature>
<evidence type="ECO:0000313" key="6">
    <source>
        <dbReference type="EMBL" id="PWA80617.1"/>
    </source>
</evidence>
<evidence type="ECO:0000256" key="4">
    <source>
        <dbReference type="SAM" id="MobiDB-lite"/>
    </source>
</evidence>